<feature type="non-terminal residue" evidence="3">
    <location>
        <position position="1"/>
    </location>
</feature>
<evidence type="ECO:0000313" key="3">
    <source>
        <dbReference type="EMBL" id="MFC3169151.1"/>
    </source>
</evidence>
<organism evidence="3 4">
    <name type="scientific">Paracoccus fontiphilus</name>
    <dbReference type="NCBI Taxonomy" id="1815556"/>
    <lineage>
        <taxon>Bacteria</taxon>
        <taxon>Pseudomonadati</taxon>
        <taxon>Pseudomonadota</taxon>
        <taxon>Alphaproteobacteria</taxon>
        <taxon>Rhodobacterales</taxon>
        <taxon>Paracoccaceae</taxon>
        <taxon>Paracoccus</taxon>
    </lineage>
</organism>
<dbReference type="InterPro" id="IPR003959">
    <property type="entry name" value="ATPase_AAA_core"/>
</dbReference>
<keyword evidence="4" id="KW-1185">Reference proteome</keyword>
<dbReference type="PANTHER" id="PTHR43718:SF2">
    <property type="entry name" value="LON PROTEASE HOMOLOG, MITOCHONDRIAL"/>
    <property type="match status" value="1"/>
</dbReference>
<protein>
    <submittedName>
        <fullName evidence="3">AAA family ATPase</fullName>
    </submittedName>
</protein>
<accession>A0ABV7IH92</accession>
<dbReference type="Pfam" id="PF00004">
    <property type="entry name" value="AAA"/>
    <property type="match status" value="1"/>
</dbReference>
<feature type="compositionally biased region" description="Basic and acidic residues" evidence="1">
    <location>
        <begin position="68"/>
        <end position="78"/>
    </location>
</feature>
<dbReference type="InterPro" id="IPR027417">
    <property type="entry name" value="P-loop_NTPase"/>
</dbReference>
<dbReference type="RefSeq" id="WP_377707170.1">
    <property type="nucleotide sequence ID" value="NZ_JBHRTE010000054.1"/>
</dbReference>
<feature type="domain" description="ATPase AAA-type core" evidence="2">
    <location>
        <begin position="188"/>
        <end position="325"/>
    </location>
</feature>
<evidence type="ECO:0000256" key="1">
    <source>
        <dbReference type="SAM" id="MobiDB-lite"/>
    </source>
</evidence>
<dbReference type="SUPFAM" id="SSF52540">
    <property type="entry name" value="P-loop containing nucleoside triphosphate hydrolases"/>
    <property type="match status" value="1"/>
</dbReference>
<evidence type="ECO:0000313" key="4">
    <source>
        <dbReference type="Proteomes" id="UP001595557"/>
    </source>
</evidence>
<dbReference type="Proteomes" id="UP001595557">
    <property type="component" value="Unassembled WGS sequence"/>
</dbReference>
<dbReference type="EMBL" id="JBHRTE010000054">
    <property type="protein sequence ID" value="MFC3169151.1"/>
    <property type="molecule type" value="Genomic_DNA"/>
</dbReference>
<name>A0ABV7IH92_9RHOB</name>
<dbReference type="Gene3D" id="3.40.50.300">
    <property type="entry name" value="P-loop containing nucleotide triphosphate hydrolases"/>
    <property type="match status" value="1"/>
</dbReference>
<reference evidence="4" key="1">
    <citation type="journal article" date="2019" name="Int. J. Syst. Evol. Microbiol.">
        <title>The Global Catalogue of Microorganisms (GCM) 10K type strain sequencing project: providing services to taxonomists for standard genome sequencing and annotation.</title>
        <authorList>
            <consortium name="The Broad Institute Genomics Platform"/>
            <consortium name="The Broad Institute Genome Sequencing Center for Infectious Disease"/>
            <person name="Wu L."/>
            <person name="Ma J."/>
        </authorList>
    </citation>
    <scope>NUCLEOTIDE SEQUENCE [LARGE SCALE GENOMIC DNA]</scope>
    <source>
        <strain evidence="4">KCTC 52239</strain>
    </source>
</reference>
<comment type="caution">
    <text evidence="3">The sequence shown here is derived from an EMBL/GenBank/DDBJ whole genome shotgun (WGS) entry which is preliminary data.</text>
</comment>
<proteinExistence type="predicted"/>
<sequence length="393" mass="44179">RKTRHHQRLSMQHGRGANRVVTRNPMSRFPIMKAKFPDPSLNPRQISSHLARHLKKLRAGDGSVDLPEEAKEERKWPVDGEEDQRIRLSMNDMKRVDCHAARLHDGILRRTGLSHLDREDRQKLSSLKNGVAMARISSLDHADELVARLHGEMPWMAPATEHAWHAMRRSVREGWAGFRMSPVILERPPGIGKTYWMRRLGELIGTAKVDVDATGENASFGVVGCQRGWSSARPGRVLECIMARQTGNPIVMIDELEKAGSAKSGRNQSFSLAEALLPLLESSTAADWSCPYYRVRFDMSHVSWIMLTNNLSPLPEPLLNRCTILRMKEIDLPDLIVLARREGQARGLAEASVWSVTEALSKAAPAAPSRPSLRTVLRMLDRAEDLENRPIST</sequence>
<gene>
    <name evidence="3" type="ORF">ACFOD7_13950</name>
</gene>
<feature type="region of interest" description="Disordered" evidence="1">
    <location>
        <begin position="59"/>
        <end position="78"/>
    </location>
</feature>
<dbReference type="PANTHER" id="PTHR43718">
    <property type="entry name" value="LON PROTEASE"/>
    <property type="match status" value="1"/>
</dbReference>
<dbReference type="InterPro" id="IPR027065">
    <property type="entry name" value="Lon_Prtase"/>
</dbReference>
<evidence type="ECO:0000259" key="2">
    <source>
        <dbReference type="Pfam" id="PF00004"/>
    </source>
</evidence>